<keyword evidence="3" id="KW-1185">Reference proteome</keyword>
<dbReference type="InterPro" id="IPR036390">
    <property type="entry name" value="WH_DNA-bd_sf"/>
</dbReference>
<dbReference type="InterPro" id="IPR013196">
    <property type="entry name" value="HTH_11"/>
</dbReference>
<feature type="domain" description="Helix-turn-helix type 11" evidence="1">
    <location>
        <begin position="6"/>
        <end position="55"/>
    </location>
</feature>
<gene>
    <name evidence="2" type="ORF">AMPC_17000</name>
</gene>
<dbReference type="EMBL" id="AP025592">
    <property type="protein sequence ID" value="BDG08587.1"/>
    <property type="molecule type" value="Genomic_DNA"/>
</dbReference>
<dbReference type="Pfam" id="PF08279">
    <property type="entry name" value="HTH_11"/>
    <property type="match status" value="1"/>
</dbReference>
<dbReference type="Gene3D" id="1.10.10.10">
    <property type="entry name" value="Winged helix-like DNA-binding domain superfamily/Winged helix DNA-binding domain"/>
    <property type="match status" value="1"/>
</dbReference>
<evidence type="ECO:0000313" key="2">
    <source>
        <dbReference type="EMBL" id="BDG08587.1"/>
    </source>
</evidence>
<dbReference type="SUPFAM" id="SSF46785">
    <property type="entry name" value="Winged helix' DNA-binding domain"/>
    <property type="match status" value="1"/>
</dbReference>
<name>A0ABM7X9R3_9BACT</name>
<organism evidence="2 3">
    <name type="scientific">Anaeromyxobacter paludicola</name>
    <dbReference type="NCBI Taxonomy" id="2918171"/>
    <lineage>
        <taxon>Bacteria</taxon>
        <taxon>Pseudomonadati</taxon>
        <taxon>Myxococcota</taxon>
        <taxon>Myxococcia</taxon>
        <taxon>Myxococcales</taxon>
        <taxon>Cystobacterineae</taxon>
        <taxon>Anaeromyxobacteraceae</taxon>
        <taxon>Anaeromyxobacter</taxon>
    </lineage>
</organism>
<dbReference type="Proteomes" id="UP001162734">
    <property type="component" value="Chromosome"/>
</dbReference>
<accession>A0ABM7X9R3</accession>
<sequence>MDAFARRIALWRILAHAPEPVLVRALAERLGVSKHTVQRDLDALTRAGVPVQEKRAGQAIRYVIREPFRETP</sequence>
<evidence type="ECO:0000313" key="3">
    <source>
        <dbReference type="Proteomes" id="UP001162734"/>
    </source>
</evidence>
<reference evidence="3" key="1">
    <citation type="journal article" date="2022" name="Int. J. Syst. Evol. Microbiol.">
        <title>Anaeromyxobacter oryzae sp. nov., Anaeromyxobacter diazotrophicus sp. nov. and Anaeromyxobacter paludicola sp. nov., isolated from paddy soils.</title>
        <authorList>
            <person name="Itoh H."/>
            <person name="Xu Z."/>
            <person name="Mise K."/>
            <person name="Masuda Y."/>
            <person name="Ushijima N."/>
            <person name="Hayakawa C."/>
            <person name="Shiratori Y."/>
            <person name="Senoo K."/>
        </authorList>
    </citation>
    <scope>NUCLEOTIDE SEQUENCE [LARGE SCALE GENOMIC DNA]</scope>
    <source>
        <strain evidence="3">Red630</strain>
    </source>
</reference>
<protein>
    <recommendedName>
        <fullName evidence="1">Helix-turn-helix type 11 domain-containing protein</fullName>
    </recommendedName>
</protein>
<evidence type="ECO:0000259" key="1">
    <source>
        <dbReference type="Pfam" id="PF08279"/>
    </source>
</evidence>
<dbReference type="RefSeq" id="WP_248345766.1">
    <property type="nucleotide sequence ID" value="NZ_AP025592.1"/>
</dbReference>
<dbReference type="InterPro" id="IPR036388">
    <property type="entry name" value="WH-like_DNA-bd_sf"/>
</dbReference>
<proteinExistence type="predicted"/>